<accession>A0A2A5C9A9</accession>
<dbReference type="GO" id="GO:0005886">
    <property type="term" value="C:plasma membrane"/>
    <property type="evidence" value="ECO:0007669"/>
    <property type="project" value="UniProtKB-SubCell"/>
</dbReference>
<dbReference type="AlphaFoldDB" id="A0A2A5C9A9"/>
<protein>
    <submittedName>
        <fullName evidence="9">Biopolymer transporter ExbD</fullName>
    </submittedName>
</protein>
<dbReference type="InterPro" id="IPR003400">
    <property type="entry name" value="ExbD"/>
</dbReference>
<evidence type="ECO:0000256" key="7">
    <source>
        <dbReference type="RuleBase" id="RU003879"/>
    </source>
</evidence>
<dbReference type="PANTHER" id="PTHR30558:SF3">
    <property type="entry name" value="BIOPOLYMER TRANSPORT PROTEIN EXBD-RELATED"/>
    <property type="match status" value="1"/>
</dbReference>
<dbReference type="Proteomes" id="UP000228987">
    <property type="component" value="Unassembled WGS sequence"/>
</dbReference>
<comment type="caution">
    <text evidence="9">The sequence shown here is derived from an EMBL/GenBank/DDBJ whole genome shotgun (WGS) entry which is preliminary data.</text>
</comment>
<keyword evidence="5 8" id="KW-1133">Transmembrane helix</keyword>
<evidence type="ECO:0000313" key="10">
    <source>
        <dbReference type="Proteomes" id="UP000228987"/>
    </source>
</evidence>
<reference evidence="10" key="1">
    <citation type="submission" date="2017-08" db="EMBL/GenBank/DDBJ databases">
        <title>A dynamic microbial community with high functional redundancy inhabits the cold, oxic subseafloor aquifer.</title>
        <authorList>
            <person name="Tully B.J."/>
            <person name="Wheat C.G."/>
            <person name="Glazer B.T."/>
            <person name="Huber J.A."/>
        </authorList>
    </citation>
    <scope>NUCLEOTIDE SEQUENCE [LARGE SCALE GENOMIC DNA]</scope>
</reference>
<sequence length="140" mass="15252">MKFERQMTEEVSVNLTPLIDVVFLLLIFFMVTTTFSRDTNLLINLPEASGELMDVAPEQIEVMVAQNGAYAVNGRGLVNTQLSTLMDAIEEMSEGDRSLPVIITADANTSYQSVVTVMDAVAQLGFSQLNIATSQEAGDE</sequence>
<evidence type="ECO:0000256" key="4">
    <source>
        <dbReference type="ARBA" id="ARBA00022692"/>
    </source>
</evidence>
<feature type="transmembrane region" description="Helical" evidence="8">
    <location>
        <begin position="12"/>
        <end position="31"/>
    </location>
</feature>
<comment type="similarity">
    <text evidence="2 7">Belongs to the ExbD/TolR family.</text>
</comment>
<evidence type="ECO:0000313" key="9">
    <source>
        <dbReference type="EMBL" id="PCJ40459.1"/>
    </source>
</evidence>
<keyword evidence="6 8" id="KW-0472">Membrane</keyword>
<comment type="subcellular location">
    <subcellularLocation>
        <location evidence="1">Cell membrane</location>
        <topology evidence="1">Single-pass membrane protein</topology>
    </subcellularLocation>
    <subcellularLocation>
        <location evidence="7">Cell membrane</location>
        <topology evidence="7">Single-pass type II membrane protein</topology>
    </subcellularLocation>
</comment>
<name>A0A2A5C9A9_9GAMM</name>
<dbReference type="GO" id="GO:0015031">
    <property type="term" value="P:protein transport"/>
    <property type="evidence" value="ECO:0007669"/>
    <property type="project" value="UniProtKB-KW"/>
</dbReference>
<evidence type="ECO:0000256" key="8">
    <source>
        <dbReference type="SAM" id="Phobius"/>
    </source>
</evidence>
<keyword evidence="3" id="KW-1003">Cell membrane</keyword>
<evidence type="ECO:0000256" key="5">
    <source>
        <dbReference type="ARBA" id="ARBA00022989"/>
    </source>
</evidence>
<dbReference type="Pfam" id="PF02472">
    <property type="entry name" value="ExbD"/>
    <property type="match status" value="1"/>
</dbReference>
<proteinExistence type="inferred from homology"/>
<keyword evidence="4 7" id="KW-0812">Transmembrane</keyword>
<dbReference type="Gene3D" id="3.30.420.270">
    <property type="match status" value="1"/>
</dbReference>
<dbReference type="EMBL" id="NVWI01000009">
    <property type="protein sequence ID" value="PCJ40459.1"/>
    <property type="molecule type" value="Genomic_DNA"/>
</dbReference>
<organism evidence="9 10">
    <name type="scientific">SAR86 cluster bacterium</name>
    <dbReference type="NCBI Taxonomy" id="2030880"/>
    <lineage>
        <taxon>Bacteria</taxon>
        <taxon>Pseudomonadati</taxon>
        <taxon>Pseudomonadota</taxon>
        <taxon>Gammaproteobacteria</taxon>
        <taxon>SAR86 cluster</taxon>
    </lineage>
</organism>
<dbReference type="PANTHER" id="PTHR30558">
    <property type="entry name" value="EXBD MEMBRANE COMPONENT OF PMF-DRIVEN MACROMOLECULE IMPORT SYSTEM"/>
    <property type="match status" value="1"/>
</dbReference>
<evidence type="ECO:0000256" key="1">
    <source>
        <dbReference type="ARBA" id="ARBA00004162"/>
    </source>
</evidence>
<evidence type="ECO:0000256" key="2">
    <source>
        <dbReference type="ARBA" id="ARBA00005811"/>
    </source>
</evidence>
<evidence type="ECO:0000256" key="6">
    <source>
        <dbReference type="ARBA" id="ARBA00023136"/>
    </source>
</evidence>
<keyword evidence="7" id="KW-0813">Transport</keyword>
<gene>
    <name evidence="9" type="ORF">COA71_11445</name>
</gene>
<evidence type="ECO:0000256" key="3">
    <source>
        <dbReference type="ARBA" id="ARBA00022475"/>
    </source>
</evidence>
<dbReference type="GO" id="GO:0022857">
    <property type="term" value="F:transmembrane transporter activity"/>
    <property type="evidence" value="ECO:0007669"/>
    <property type="project" value="InterPro"/>
</dbReference>
<keyword evidence="7" id="KW-0653">Protein transport</keyword>